<sequence>MKKYDNNYGVRMCDSVIKRHRLLPVKWSYDYGVVFEGMEKIWLKTGDEKYFRYIKDNMDIYVDSHGYIGHYQPHEYNIDNVKNGRTILMLYRNTGEKKYKLAASLIREQLRRHPRTKEGGFWHKMIYPYQMWLDGLYMGQPFYCEYGKLFNEPDIFDDVAHQIILMYEKAKDPKTGLLYHGYDESRGMKWADDKTGCSPHFWGRAVGWYTMAIVDVLDNFPENHEKRDRICEIFKNVIDAVIKVQDEETGLWWQILDMGGREGNYLESSCSAMFVYSIAKGIRLGILDESYSVYCEKGYEGIIRRFVKENEDGCLDYIDTCQVAGLGNNPYRDGSYEYYISEPRVANDFKGVGAFILACSEMEK</sequence>
<gene>
    <name evidence="2" type="ORF">CSTERTH_04495</name>
</gene>
<dbReference type="EMBL" id="CP014672">
    <property type="protein sequence ID" value="ANW98350.1"/>
    <property type="molecule type" value="Genomic_DNA"/>
</dbReference>
<dbReference type="GO" id="GO:0016787">
    <property type="term" value="F:hydrolase activity"/>
    <property type="evidence" value="ECO:0007669"/>
    <property type="project" value="UniProtKB-KW"/>
</dbReference>
<dbReference type="OrthoDB" id="6381507at2"/>
<dbReference type="GO" id="GO:0005975">
    <property type="term" value="P:carbohydrate metabolic process"/>
    <property type="evidence" value="ECO:0007669"/>
    <property type="project" value="InterPro"/>
</dbReference>
<dbReference type="PANTHER" id="PTHR33886">
    <property type="entry name" value="UNSATURATED RHAMNOGALACTURONAN HYDROLASE (EUROFUNG)"/>
    <property type="match status" value="1"/>
</dbReference>
<dbReference type="Proteomes" id="UP000092971">
    <property type="component" value="Chromosome"/>
</dbReference>
<dbReference type="Pfam" id="PF07470">
    <property type="entry name" value="Glyco_hydro_88"/>
    <property type="match status" value="1"/>
</dbReference>
<dbReference type="SUPFAM" id="SSF48208">
    <property type="entry name" value="Six-hairpin glycosidases"/>
    <property type="match status" value="1"/>
</dbReference>
<dbReference type="InterPro" id="IPR010905">
    <property type="entry name" value="Glyco_hydro_88"/>
</dbReference>
<keyword evidence="1 2" id="KW-0378">Hydrolase</keyword>
<dbReference type="InterPro" id="IPR012341">
    <property type="entry name" value="6hp_glycosidase-like_sf"/>
</dbReference>
<dbReference type="RefSeq" id="WP_015358637.1">
    <property type="nucleotide sequence ID" value="NZ_CP014672.1"/>
</dbReference>
<dbReference type="Gene3D" id="1.50.10.10">
    <property type="match status" value="1"/>
</dbReference>
<organism evidence="2 3">
    <name type="scientific">Thermoclostridium stercorarium subsp. thermolacticum DSM 2910</name>
    <dbReference type="NCBI Taxonomy" id="1121336"/>
    <lineage>
        <taxon>Bacteria</taxon>
        <taxon>Bacillati</taxon>
        <taxon>Bacillota</taxon>
        <taxon>Clostridia</taxon>
        <taxon>Eubacteriales</taxon>
        <taxon>Oscillospiraceae</taxon>
        <taxon>Thermoclostridium</taxon>
    </lineage>
</organism>
<dbReference type="AlphaFoldDB" id="A0A1B1YC62"/>
<accession>A0A1B1YC62</accession>
<evidence type="ECO:0000256" key="1">
    <source>
        <dbReference type="ARBA" id="ARBA00022801"/>
    </source>
</evidence>
<evidence type="ECO:0000313" key="3">
    <source>
        <dbReference type="Proteomes" id="UP000092971"/>
    </source>
</evidence>
<evidence type="ECO:0000313" key="2">
    <source>
        <dbReference type="EMBL" id="ANW98350.1"/>
    </source>
</evidence>
<dbReference type="InterPro" id="IPR008928">
    <property type="entry name" value="6-hairpin_glycosidase_sf"/>
</dbReference>
<dbReference type="InterPro" id="IPR052043">
    <property type="entry name" value="PolySaccharide_Degr_Enz"/>
</dbReference>
<reference evidence="2 3" key="1">
    <citation type="submission" date="2016-02" db="EMBL/GenBank/DDBJ databases">
        <title>Comparison of Clostridium stercorarium subspecies using comparative genomics and transcriptomics.</title>
        <authorList>
            <person name="Schellenberg J."/>
            <person name="Thallinger G."/>
            <person name="Levin D.B."/>
            <person name="Zhang X."/>
            <person name="Alvare G."/>
            <person name="Fristensky B."/>
            <person name="Sparling R."/>
        </authorList>
    </citation>
    <scope>NUCLEOTIDE SEQUENCE [LARGE SCALE GENOMIC DNA]</scope>
    <source>
        <strain evidence="2 3">DSM 2910</strain>
    </source>
</reference>
<protein>
    <submittedName>
        <fullName evidence="2">Glycosyl hydrolase family 88</fullName>
    </submittedName>
</protein>
<name>A0A1B1YC62_THEST</name>
<dbReference type="PANTHER" id="PTHR33886:SF8">
    <property type="entry name" value="UNSATURATED RHAMNOGALACTURONAN HYDROLASE (EUROFUNG)"/>
    <property type="match status" value="1"/>
</dbReference>
<proteinExistence type="predicted"/>